<evidence type="ECO:0000313" key="6">
    <source>
        <dbReference type="Proteomes" id="UP001329825"/>
    </source>
</evidence>
<keyword evidence="2" id="KW-1133">Transmembrane helix</keyword>
<protein>
    <recommendedName>
        <fullName evidence="4">DUF676 domain-containing protein</fullName>
    </recommendedName>
</protein>
<feature type="transmembrane region" description="Helical" evidence="2">
    <location>
        <begin position="309"/>
        <end position="332"/>
    </location>
</feature>
<dbReference type="Proteomes" id="UP001329825">
    <property type="component" value="Chromosome 3"/>
</dbReference>
<evidence type="ECO:0000256" key="1">
    <source>
        <dbReference type="ARBA" id="ARBA00007920"/>
    </source>
</evidence>
<dbReference type="GeneID" id="87954392"/>
<accession>A0ABZ1CU87</accession>
<dbReference type="PANTHER" id="PTHR12482:SF62">
    <property type="entry name" value="LIPASE ROG1-RELATED"/>
    <property type="match status" value="1"/>
</dbReference>
<evidence type="ECO:0000259" key="4">
    <source>
        <dbReference type="Pfam" id="PF05057"/>
    </source>
</evidence>
<organism evidence="5 6">
    <name type="scientific">Kwoniella shivajii</name>
    <dbReference type="NCBI Taxonomy" id="564305"/>
    <lineage>
        <taxon>Eukaryota</taxon>
        <taxon>Fungi</taxon>
        <taxon>Dikarya</taxon>
        <taxon>Basidiomycota</taxon>
        <taxon>Agaricomycotina</taxon>
        <taxon>Tremellomycetes</taxon>
        <taxon>Tremellales</taxon>
        <taxon>Cryptococcaceae</taxon>
        <taxon>Kwoniella</taxon>
    </lineage>
</organism>
<dbReference type="InterPro" id="IPR007751">
    <property type="entry name" value="DUF676_lipase-like"/>
</dbReference>
<dbReference type="Gene3D" id="3.40.50.1820">
    <property type="entry name" value="alpha/beta hydrolase"/>
    <property type="match status" value="1"/>
</dbReference>
<dbReference type="Pfam" id="PF05057">
    <property type="entry name" value="DUF676"/>
    <property type="match status" value="1"/>
</dbReference>
<feature type="chain" id="PRO_5046409543" description="DUF676 domain-containing protein" evidence="3">
    <location>
        <begin position="16"/>
        <end position="492"/>
    </location>
</feature>
<keyword evidence="2" id="KW-0812">Transmembrane</keyword>
<sequence length="492" mass="55051">MQSVHLIVLIHGLYGSTLNLAAVKQELLALSSPDAPASSSRKQSIETVVYLPEGIKGPRTWDGIDLCALRIVEEVDNEIERLEDEGKDVVGFSVMGYSLGGLISRYLIGVLHARQPSFFSRHKPISFSTAATPHLGVLKYGTLTNTVVHAVGRQLFSRSGRQIYCMDEEPEWGGRGLLEFMADPGEDHVFVEALRLFPKIMIVANGCQDNTVPYPTASISASDPFIDLSTVEVDTDAHHIIKSYRKIEIPDPDDLPVDHSREIEDDGEEVEIKIKIIKNPISRVATEWKGRRRQPLPPPFMAFPWPLNYMLFLIFPLLLPFVLVFLTGAITFQNFHSRRRIRTHRDTIERQPLLVPSSAYLTETIQSTAREISDSLSSSIRPDTSIDGISTPPLSDPVEHSSKTPLLLTPAQKLMIRNLNHAMPHAQRVVAWFPWAFNSHAMLICRDTARFPWQEDGRGIVKLWAKFAHSAVFQVIGGKDSGDVEMHGRTGE</sequence>
<proteinExistence type="inferred from homology"/>
<gene>
    <name evidence="5" type="ORF">IL334_002261</name>
</gene>
<dbReference type="RefSeq" id="XP_062790058.1">
    <property type="nucleotide sequence ID" value="XM_062934007.1"/>
</dbReference>
<dbReference type="PANTHER" id="PTHR12482">
    <property type="entry name" value="LIPASE ROG1-RELATED-RELATED"/>
    <property type="match status" value="1"/>
</dbReference>
<name>A0ABZ1CU87_9TREE</name>
<reference evidence="5 6" key="1">
    <citation type="submission" date="2024-01" db="EMBL/GenBank/DDBJ databases">
        <title>Comparative genomics of Cryptococcus and Kwoniella reveals pathogenesis evolution and contrasting modes of karyotype evolution via chromosome fusion or intercentromeric recombination.</title>
        <authorList>
            <person name="Coelho M.A."/>
            <person name="David-Palma M."/>
            <person name="Shea T."/>
            <person name="Bowers K."/>
            <person name="McGinley-Smith S."/>
            <person name="Mohammad A.W."/>
            <person name="Gnirke A."/>
            <person name="Yurkov A.M."/>
            <person name="Nowrousian M."/>
            <person name="Sun S."/>
            <person name="Cuomo C.A."/>
            <person name="Heitman J."/>
        </authorList>
    </citation>
    <scope>NUCLEOTIDE SEQUENCE [LARGE SCALE GENOMIC DNA]</scope>
    <source>
        <strain evidence="5">CBS 11374</strain>
    </source>
</reference>
<keyword evidence="6" id="KW-1185">Reference proteome</keyword>
<dbReference type="EMBL" id="CP141883">
    <property type="protein sequence ID" value="WRT65318.1"/>
    <property type="molecule type" value="Genomic_DNA"/>
</dbReference>
<evidence type="ECO:0000313" key="5">
    <source>
        <dbReference type="EMBL" id="WRT65318.1"/>
    </source>
</evidence>
<keyword evidence="3" id="KW-0732">Signal</keyword>
<dbReference type="InterPro" id="IPR044294">
    <property type="entry name" value="Lipase-like"/>
</dbReference>
<dbReference type="SUPFAM" id="SSF53474">
    <property type="entry name" value="alpha/beta-Hydrolases"/>
    <property type="match status" value="1"/>
</dbReference>
<feature type="domain" description="DUF676" evidence="4">
    <location>
        <begin position="3"/>
        <end position="216"/>
    </location>
</feature>
<evidence type="ECO:0000256" key="3">
    <source>
        <dbReference type="SAM" id="SignalP"/>
    </source>
</evidence>
<comment type="similarity">
    <text evidence="1">Belongs to the putative lipase ROG1 family.</text>
</comment>
<dbReference type="InterPro" id="IPR029058">
    <property type="entry name" value="AB_hydrolase_fold"/>
</dbReference>
<feature type="signal peptide" evidence="3">
    <location>
        <begin position="1"/>
        <end position="15"/>
    </location>
</feature>
<keyword evidence="2" id="KW-0472">Membrane</keyword>
<evidence type="ECO:0000256" key="2">
    <source>
        <dbReference type="SAM" id="Phobius"/>
    </source>
</evidence>